<dbReference type="SUPFAM" id="SSF88874">
    <property type="entry name" value="Receptor-binding domain of short tail fibre protein gp12"/>
    <property type="match status" value="1"/>
</dbReference>
<evidence type="ECO:0000313" key="2">
    <source>
        <dbReference type="EMBL" id="MVX56380.1"/>
    </source>
</evidence>
<sequence>MTNLEEVINKAVEKSVKEAILAAHPVGSFYFSDNDINPAEVFGGGVWQRIEEAFLFGRDTAPAMGQTVGARGGEYSHTLSQGEIPAHHHRLKWTSQDTSVEPAGDHWCWVLRFGCGRNEWAWEEAEPKKQYETVGSSQPHNNMPPYYITNIWQRTA</sequence>
<name>A0A6L6YFF9_9BURK</name>
<evidence type="ECO:0000259" key="1">
    <source>
        <dbReference type="Pfam" id="PF21939"/>
    </source>
</evidence>
<dbReference type="Proteomes" id="UP000472580">
    <property type="component" value="Unassembled WGS sequence"/>
</dbReference>
<keyword evidence="3" id="KW-1185">Reference proteome</keyword>
<dbReference type="RefSeq" id="WP_160334814.1">
    <property type="nucleotide sequence ID" value="NZ_WSRP01000009.1"/>
</dbReference>
<dbReference type="OrthoDB" id="8613813at2"/>
<reference evidence="2 3" key="1">
    <citation type="submission" date="2019-12" db="EMBL/GenBank/DDBJ databases">
        <title>Microbes associate with the intestines of laboratory mice.</title>
        <authorList>
            <person name="Navarre W."/>
            <person name="Wong E."/>
        </authorList>
    </citation>
    <scope>NUCLEOTIDE SEQUENCE [LARGE SCALE GENOMIC DNA]</scope>
    <source>
        <strain evidence="2 3">NM82_D38</strain>
    </source>
</reference>
<protein>
    <recommendedName>
        <fullName evidence="1">Baseplate structural protein Gp10 C-terminal domain-containing protein</fullName>
    </recommendedName>
</protein>
<proteinExistence type="predicted"/>
<dbReference type="Pfam" id="PF21939">
    <property type="entry name" value="Gp10_C"/>
    <property type="match status" value="1"/>
</dbReference>
<feature type="domain" description="Baseplate structural protein Gp10 C-terminal" evidence="1">
    <location>
        <begin position="23"/>
        <end position="155"/>
    </location>
</feature>
<accession>A0A6L6YFF9</accession>
<organism evidence="2 3">
    <name type="scientific">Parasutterella muris</name>
    <dbReference type="NCBI Taxonomy" id="2565572"/>
    <lineage>
        <taxon>Bacteria</taxon>
        <taxon>Pseudomonadati</taxon>
        <taxon>Pseudomonadota</taxon>
        <taxon>Betaproteobacteria</taxon>
        <taxon>Burkholderiales</taxon>
        <taxon>Sutterellaceae</taxon>
        <taxon>Parasutterella</taxon>
    </lineage>
</organism>
<dbReference type="EMBL" id="WSRP01000009">
    <property type="protein sequence ID" value="MVX56380.1"/>
    <property type="molecule type" value="Genomic_DNA"/>
</dbReference>
<dbReference type="AlphaFoldDB" id="A0A6L6YFF9"/>
<gene>
    <name evidence="2" type="ORF">E5987_04050</name>
</gene>
<dbReference type="InterPro" id="IPR053827">
    <property type="entry name" value="Gp10_C"/>
</dbReference>
<evidence type="ECO:0000313" key="3">
    <source>
        <dbReference type="Proteomes" id="UP000472580"/>
    </source>
</evidence>
<comment type="caution">
    <text evidence="2">The sequence shown here is derived from an EMBL/GenBank/DDBJ whole genome shotgun (WGS) entry which is preliminary data.</text>
</comment>